<keyword evidence="2" id="KW-0732">Signal</keyword>
<feature type="chain" id="PRO_5004825486" evidence="2">
    <location>
        <begin position="18"/>
        <end position="455"/>
    </location>
</feature>
<dbReference type="EMBL" id="KI657485">
    <property type="protein sequence ID" value="ETN86813.1"/>
    <property type="molecule type" value="Genomic_DNA"/>
</dbReference>
<name>W2TY95_NECAM</name>
<dbReference type="KEGG" id="nai:NECAME_05805"/>
<sequence length="455" mass="51946">MWELLSFFLLLPYHLSAQTEEYVPDDESLFALVSFVPDPSSFPQPPPPPQPRPSPPRPPGPRDGCSAWGDWQQVTCWWPDQPLSSLAPACANAPNRTKWPDYVNKLVQAKSEERYSMIVDEYKKRGEPAKCGFCSRSFECRIRNDTDSRRQCMLKEIREIQRSCDDSKPCEISVENGGCPPPAFLARGRLGQLQSLIREGKFQDFATQFFDINGINVMNTQQRRKGRSYDDSENSIWDNSDSMGPNGENDVDKAAVNMDHSVLLREEVKTDSNLPLQVEEVHLVLKDKVEVEDLVPNPAEEETDPDPEEMNHLVQGVVEVMKKDIVPVVIDQTVESHMKEEDRLKEEDRFDPDPDEEEVAHSDPEGDMVHLDREEEEEMTRSDLEEEEEMVHLVLEKGEEEKMVHSDPEEKDPMVPMVLQDEEQKDLSDQYLVVVKTDLVLAKDGVVACLISSKH</sequence>
<keyword evidence="4" id="KW-1185">Reference proteome</keyword>
<feature type="region of interest" description="Disordered" evidence="1">
    <location>
        <begin position="40"/>
        <end position="64"/>
    </location>
</feature>
<dbReference type="OrthoDB" id="5871652at2759"/>
<feature type="compositionally biased region" description="Basic and acidic residues" evidence="1">
    <location>
        <begin position="359"/>
        <end position="383"/>
    </location>
</feature>
<gene>
    <name evidence="3" type="ORF">NECAME_05805</name>
</gene>
<evidence type="ECO:0000256" key="2">
    <source>
        <dbReference type="SAM" id="SignalP"/>
    </source>
</evidence>
<evidence type="ECO:0000256" key="1">
    <source>
        <dbReference type="SAM" id="MobiDB-lite"/>
    </source>
</evidence>
<dbReference type="AlphaFoldDB" id="W2TY95"/>
<protein>
    <submittedName>
        <fullName evidence="3">Uncharacterized protein</fullName>
    </submittedName>
</protein>
<feature type="region of interest" description="Disordered" evidence="1">
    <location>
        <begin position="223"/>
        <end position="246"/>
    </location>
</feature>
<feature type="compositionally biased region" description="Polar residues" evidence="1">
    <location>
        <begin position="234"/>
        <end position="243"/>
    </location>
</feature>
<accession>W2TY95</accession>
<reference evidence="4" key="1">
    <citation type="journal article" date="2014" name="Nat. Genet.">
        <title>Genome of the human hookworm Necator americanus.</title>
        <authorList>
            <person name="Tang Y.T."/>
            <person name="Gao X."/>
            <person name="Rosa B.A."/>
            <person name="Abubucker S."/>
            <person name="Hallsworth-Pepin K."/>
            <person name="Martin J."/>
            <person name="Tyagi R."/>
            <person name="Heizer E."/>
            <person name="Zhang X."/>
            <person name="Bhonagiri-Palsikar V."/>
            <person name="Minx P."/>
            <person name="Warren W.C."/>
            <person name="Wang Q."/>
            <person name="Zhan B."/>
            <person name="Hotez P.J."/>
            <person name="Sternberg P.W."/>
            <person name="Dougall A."/>
            <person name="Gaze S.T."/>
            <person name="Mulvenna J."/>
            <person name="Sotillo J."/>
            <person name="Ranganathan S."/>
            <person name="Rabelo E.M."/>
            <person name="Wilson R.K."/>
            <person name="Felgner P.L."/>
            <person name="Bethony J."/>
            <person name="Hawdon J.M."/>
            <person name="Gasser R.B."/>
            <person name="Loukas A."/>
            <person name="Mitreva M."/>
        </authorList>
    </citation>
    <scope>NUCLEOTIDE SEQUENCE [LARGE SCALE GENOMIC DNA]</scope>
</reference>
<feature type="compositionally biased region" description="Pro residues" evidence="1">
    <location>
        <begin position="40"/>
        <end position="61"/>
    </location>
</feature>
<organism evidence="3 4">
    <name type="scientific">Necator americanus</name>
    <name type="common">Human hookworm</name>
    <dbReference type="NCBI Taxonomy" id="51031"/>
    <lineage>
        <taxon>Eukaryota</taxon>
        <taxon>Metazoa</taxon>
        <taxon>Ecdysozoa</taxon>
        <taxon>Nematoda</taxon>
        <taxon>Chromadorea</taxon>
        <taxon>Rhabditida</taxon>
        <taxon>Rhabditina</taxon>
        <taxon>Rhabditomorpha</taxon>
        <taxon>Strongyloidea</taxon>
        <taxon>Ancylostomatidae</taxon>
        <taxon>Bunostominae</taxon>
        <taxon>Necator</taxon>
    </lineage>
</organism>
<feature type="compositionally biased region" description="Basic and acidic residues" evidence="1">
    <location>
        <begin position="334"/>
        <end position="352"/>
    </location>
</feature>
<proteinExistence type="predicted"/>
<feature type="signal peptide" evidence="2">
    <location>
        <begin position="1"/>
        <end position="17"/>
    </location>
</feature>
<evidence type="ECO:0000313" key="4">
    <source>
        <dbReference type="Proteomes" id="UP000053676"/>
    </source>
</evidence>
<evidence type="ECO:0000313" key="3">
    <source>
        <dbReference type="EMBL" id="ETN86813.1"/>
    </source>
</evidence>
<feature type="region of interest" description="Disordered" evidence="1">
    <location>
        <begin position="333"/>
        <end position="388"/>
    </location>
</feature>
<dbReference type="Proteomes" id="UP000053676">
    <property type="component" value="Unassembled WGS sequence"/>
</dbReference>